<proteinExistence type="inferred from homology"/>
<reference evidence="4 5" key="1">
    <citation type="journal article" date="2023" name="IMA Fungus">
        <title>Comparative genomic study of the Penicillium genus elucidates a diverse pangenome and 15 lateral gene transfer events.</title>
        <authorList>
            <person name="Petersen C."/>
            <person name="Sorensen T."/>
            <person name="Nielsen M.R."/>
            <person name="Sondergaard T.E."/>
            <person name="Sorensen J.L."/>
            <person name="Fitzpatrick D.A."/>
            <person name="Frisvad J.C."/>
            <person name="Nielsen K.L."/>
        </authorList>
    </citation>
    <scope>NUCLEOTIDE SEQUENCE [LARGE SCALE GENOMIC DNA]</scope>
    <source>
        <strain evidence="4 5">IBT 35679</strain>
    </source>
</reference>
<evidence type="ECO:0000256" key="2">
    <source>
        <dbReference type="ARBA" id="ARBA00022679"/>
    </source>
</evidence>
<comment type="similarity">
    <text evidence="1 3">Belongs to the UPP synthase family.</text>
</comment>
<dbReference type="GO" id="GO:0045547">
    <property type="term" value="F:ditrans,polycis-polyprenyl diphosphate synthase [(2E,6E)-farnesyl diphosphate specific] activity"/>
    <property type="evidence" value="ECO:0007669"/>
    <property type="project" value="TreeGrafter"/>
</dbReference>
<keyword evidence="2 3" id="KW-0808">Transferase</keyword>
<protein>
    <recommendedName>
        <fullName evidence="3">Alkyl transferase</fullName>
        <ecNumber evidence="3">2.5.1.-</ecNumber>
    </recommendedName>
</protein>
<dbReference type="CDD" id="cd00475">
    <property type="entry name" value="Cis_IPPS"/>
    <property type="match status" value="1"/>
</dbReference>
<dbReference type="Proteomes" id="UP001220324">
    <property type="component" value="Unassembled WGS sequence"/>
</dbReference>
<evidence type="ECO:0000256" key="3">
    <source>
        <dbReference type="RuleBase" id="RU363018"/>
    </source>
</evidence>
<dbReference type="GO" id="GO:0005783">
    <property type="term" value="C:endoplasmic reticulum"/>
    <property type="evidence" value="ECO:0007669"/>
    <property type="project" value="TreeGrafter"/>
</dbReference>
<evidence type="ECO:0000313" key="4">
    <source>
        <dbReference type="EMBL" id="KAJ5541099.1"/>
    </source>
</evidence>
<evidence type="ECO:0000256" key="1">
    <source>
        <dbReference type="ARBA" id="ARBA00005432"/>
    </source>
</evidence>
<dbReference type="GO" id="GO:0016094">
    <property type="term" value="P:polyprenol biosynthetic process"/>
    <property type="evidence" value="ECO:0007669"/>
    <property type="project" value="TreeGrafter"/>
</dbReference>
<dbReference type="NCBIfam" id="TIGR00055">
    <property type="entry name" value="uppS"/>
    <property type="match status" value="1"/>
</dbReference>
<dbReference type="Gene3D" id="3.40.1180.10">
    <property type="entry name" value="Decaprenyl diphosphate synthase-like"/>
    <property type="match status" value="1"/>
</dbReference>
<dbReference type="InterPro" id="IPR001441">
    <property type="entry name" value="UPP_synth-like"/>
</dbReference>
<dbReference type="AlphaFoldDB" id="A0AAD6CW72"/>
<dbReference type="SUPFAM" id="SSF64005">
    <property type="entry name" value="Undecaprenyl diphosphate synthase"/>
    <property type="match status" value="1"/>
</dbReference>
<evidence type="ECO:0000313" key="5">
    <source>
        <dbReference type="Proteomes" id="UP001220324"/>
    </source>
</evidence>
<keyword evidence="5" id="KW-1185">Reference proteome</keyword>
<dbReference type="GO" id="GO:0016020">
    <property type="term" value="C:membrane"/>
    <property type="evidence" value="ECO:0007669"/>
    <property type="project" value="TreeGrafter"/>
</dbReference>
<dbReference type="EMBL" id="JAQIZZ010000005">
    <property type="protein sequence ID" value="KAJ5541099.1"/>
    <property type="molecule type" value="Genomic_DNA"/>
</dbReference>
<dbReference type="Pfam" id="PF01255">
    <property type="entry name" value="Prenyltransf"/>
    <property type="match status" value="1"/>
</dbReference>
<dbReference type="InterPro" id="IPR018520">
    <property type="entry name" value="UPP_synth-like_CS"/>
</dbReference>
<dbReference type="EC" id="2.5.1.-" evidence="3"/>
<name>A0AAD6CW72_9EURO</name>
<dbReference type="InterPro" id="IPR036424">
    <property type="entry name" value="UPP_synth-like_sf"/>
</dbReference>
<dbReference type="PANTHER" id="PTHR10291:SF43">
    <property type="entry name" value="DEHYDRODOLICHYL DIPHOSPHATE SYNTHASE COMPLEX SUBUNIT DHDDS"/>
    <property type="match status" value="1"/>
</dbReference>
<sequence length="289" mass="33321">MPLPNLKKTISSSNWTQKIATSVLEQGPIPKHIAFIMDGNRRFSRRHGIEIKEGHLLGGILAACYDVGVETVTVYAFSIENFKRPTEQVDAIWSILREMTKIDSTLRALLKSCGARLGVLGRLDLLPEDVRESIEEIVDDAQNRTQKVFNVCVAYTSQDEMTRAVRRSVTDYYQARTTGRLSSDQYITSEMLTDRMDTARDLPVDLLVRTSGVYRLSDFLLWQCHQDTDIQIMDILWPDLEFYDLWIVILRWQRKAIARERIVTQFNCQITYYNNTLSVIVQGIIQHKV</sequence>
<dbReference type="GO" id="GO:1904423">
    <property type="term" value="C:dehydrodolichyl diphosphate synthase complex"/>
    <property type="evidence" value="ECO:0007669"/>
    <property type="project" value="TreeGrafter"/>
</dbReference>
<comment type="caution">
    <text evidence="4">The sequence shown here is derived from an EMBL/GenBank/DDBJ whole genome shotgun (WGS) entry which is preliminary data.</text>
</comment>
<dbReference type="GO" id="GO:0005811">
    <property type="term" value="C:lipid droplet"/>
    <property type="evidence" value="ECO:0007669"/>
    <property type="project" value="TreeGrafter"/>
</dbReference>
<gene>
    <name evidence="4" type="ORF">N7494_006175</name>
</gene>
<dbReference type="PANTHER" id="PTHR10291">
    <property type="entry name" value="DEHYDRODOLICHYL DIPHOSPHATE SYNTHASE FAMILY MEMBER"/>
    <property type="match status" value="1"/>
</dbReference>
<organism evidence="4 5">
    <name type="scientific">Penicillium frequentans</name>
    <dbReference type="NCBI Taxonomy" id="3151616"/>
    <lineage>
        <taxon>Eukaryota</taxon>
        <taxon>Fungi</taxon>
        <taxon>Dikarya</taxon>
        <taxon>Ascomycota</taxon>
        <taxon>Pezizomycotina</taxon>
        <taxon>Eurotiomycetes</taxon>
        <taxon>Eurotiomycetidae</taxon>
        <taxon>Eurotiales</taxon>
        <taxon>Aspergillaceae</taxon>
        <taxon>Penicillium</taxon>
    </lineage>
</organism>
<accession>A0AAD6CW72</accession>
<dbReference type="PROSITE" id="PS01066">
    <property type="entry name" value="UPP_SYNTHASE"/>
    <property type="match status" value="1"/>
</dbReference>